<dbReference type="Proteomes" id="UP001595976">
    <property type="component" value="Unassembled WGS sequence"/>
</dbReference>
<organism evidence="4 5">
    <name type="scientific">Bosea minatitlanensis</name>
    <dbReference type="NCBI Taxonomy" id="128782"/>
    <lineage>
        <taxon>Bacteria</taxon>
        <taxon>Pseudomonadati</taxon>
        <taxon>Pseudomonadota</taxon>
        <taxon>Alphaproteobacteria</taxon>
        <taxon>Hyphomicrobiales</taxon>
        <taxon>Boseaceae</taxon>
        <taxon>Bosea</taxon>
    </lineage>
</organism>
<dbReference type="SUPFAM" id="SSF55729">
    <property type="entry name" value="Acyl-CoA N-acyltransferases (Nat)"/>
    <property type="match status" value="1"/>
</dbReference>
<dbReference type="PANTHER" id="PTHR43420:SF44">
    <property type="entry name" value="ACETYLTRANSFERASE YPEA"/>
    <property type="match status" value="1"/>
</dbReference>
<gene>
    <name evidence="4" type="ORF">ACFPK2_14855</name>
</gene>
<dbReference type="InterPro" id="IPR016181">
    <property type="entry name" value="Acyl_CoA_acyltransferase"/>
</dbReference>
<name>A0ABW0F750_9HYPH</name>
<dbReference type="EC" id="2.3.1.-" evidence="4"/>
<keyword evidence="2 4" id="KW-0012">Acyltransferase</keyword>
<dbReference type="InterPro" id="IPR050680">
    <property type="entry name" value="YpeA/RimI_acetyltransf"/>
</dbReference>
<proteinExistence type="predicted"/>
<comment type="caution">
    <text evidence="4">The sequence shown here is derived from an EMBL/GenBank/DDBJ whole genome shotgun (WGS) entry which is preliminary data.</text>
</comment>
<sequence>MRTSGMDWLRKLLHPDSAPARTERLGVAHARQVAALHHRGGFARGWEPAECAALIADAGVVTDGVFSGGGSPAGFAMSRKAADEAEILSIVVLPARRGAGLGRALLAAHLARLAGEGVVQVFLEVEEGNEPAERLYRHFGFREVGRRKGYYPKPDGTRATAIAMRLDLA</sequence>
<accession>A0ABW0F750</accession>
<dbReference type="InterPro" id="IPR000182">
    <property type="entry name" value="GNAT_dom"/>
</dbReference>
<evidence type="ECO:0000256" key="1">
    <source>
        <dbReference type="ARBA" id="ARBA00022679"/>
    </source>
</evidence>
<dbReference type="GO" id="GO:0016746">
    <property type="term" value="F:acyltransferase activity"/>
    <property type="evidence" value="ECO:0007669"/>
    <property type="project" value="UniProtKB-KW"/>
</dbReference>
<evidence type="ECO:0000313" key="4">
    <source>
        <dbReference type="EMBL" id="MFC5294265.1"/>
    </source>
</evidence>
<dbReference type="RefSeq" id="WP_158445241.1">
    <property type="nucleotide sequence ID" value="NZ_JAOAOS010000009.1"/>
</dbReference>
<feature type="domain" description="N-acetyltransferase" evidence="3">
    <location>
        <begin position="20"/>
        <end position="169"/>
    </location>
</feature>
<dbReference type="PANTHER" id="PTHR43420">
    <property type="entry name" value="ACETYLTRANSFERASE"/>
    <property type="match status" value="1"/>
</dbReference>
<evidence type="ECO:0000256" key="2">
    <source>
        <dbReference type="ARBA" id="ARBA00023315"/>
    </source>
</evidence>
<protein>
    <submittedName>
        <fullName evidence="4">GNAT family N-acetyltransferase</fullName>
        <ecNumber evidence="4">2.3.1.-</ecNumber>
    </submittedName>
</protein>
<evidence type="ECO:0000259" key="3">
    <source>
        <dbReference type="PROSITE" id="PS51186"/>
    </source>
</evidence>
<reference evidence="5" key="1">
    <citation type="journal article" date="2019" name="Int. J. Syst. Evol. Microbiol.">
        <title>The Global Catalogue of Microorganisms (GCM) 10K type strain sequencing project: providing services to taxonomists for standard genome sequencing and annotation.</title>
        <authorList>
            <consortium name="The Broad Institute Genomics Platform"/>
            <consortium name="The Broad Institute Genome Sequencing Center for Infectious Disease"/>
            <person name="Wu L."/>
            <person name="Ma J."/>
        </authorList>
    </citation>
    <scope>NUCLEOTIDE SEQUENCE [LARGE SCALE GENOMIC DNA]</scope>
    <source>
        <strain evidence="5">CGMCC 1.15643</strain>
    </source>
</reference>
<evidence type="ECO:0000313" key="5">
    <source>
        <dbReference type="Proteomes" id="UP001595976"/>
    </source>
</evidence>
<dbReference type="PROSITE" id="PS51186">
    <property type="entry name" value="GNAT"/>
    <property type="match status" value="1"/>
</dbReference>
<dbReference type="Pfam" id="PF00583">
    <property type="entry name" value="Acetyltransf_1"/>
    <property type="match status" value="1"/>
</dbReference>
<dbReference type="EMBL" id="JBHSLI010000006">
    <property type="protein sequence ID" value="MFC5294265.1"/>
    <property type="molecule type" value="Genomic_DNA"/>
</dbReference>
<dbReference type="Gene3D" id="3.40.630.30">
    <property type="match status" value="1"/>
</dbReference>
<keyword evidence="5" id="KW-1185">Reference proteome</keyword>
<keyword evidence="1 4" id="KW-0808">Transferase</keyword>